<feature type="transmembrane region" description="Helical" evidence="6">
    <location>
        <begin position="107"/>
        <end position="129"/>
    </location>
</feature>
<comment type="caution">
    <text evidence="8">The sequence shown here is derived from an EMBL/GenBank/DDBJ whole genome shotgun (WGS) entry which is preliminary data.</text>
</comment>
<evidence type="ECO:0000256" key="3">
    <source>
        <dbReference type="ARBA" id="ARBA00022692"/>
    </source>
</evidence>
<feature type="transmembrane region" description="Helical" evidence="6">
    <location>
        <begin position="7"/>
        <end position="26"/>
    </location>
</feature>
<evidence type="ECO:0000256" key="5">
    <source>
        <dbReference type="ARBA" id="ARBA00023136"/>
    </source>
</evidence>
<reference evidence="8 9" key="1">
    <citation type="submission" date="2024-02" db="EMBL/GenBank/DDBJ databases">
        <title>A novel Gemmatimonadota bacterium.</title>
        <authorList>
            <person name="Du Z.-J."/>
            <person name="Ye Y.-Q."/>
        </authorList>
    </citation>
    <scope>NUCLEOTIDE SEQUENCE [LARGE SCALE GENOMIC DNA]</scope>
    <source>
        <strain evidence="8 9">DH-20</strain>
    </source>
</reference>
<evidence type="ECO:0000256" key="1">
    <source>
        <dbReference type="ARBA" id="ARBA00004651"/>
    </source>
</evidence>
<evidence type="ECO:0000259" key="7">
    <source>
        <dbReference type="Pfam" id="PF09335"/>
    </source>
</evidence>
<keyword evidence="9" id="KW-1185">Reference proteome</keyword>
<feature type="transmembrane region" description="Helical" evidence="6">
    <location>
        <begin position="53"/>
        <end position="74"/>
    </location>
</feature>
<accession>A0ABU9E8W2</accession>
<feature type="domain" description="VTT" evidence="7">
    <location>
        <begin position="33"/>
        <end position="158"/>
    </location>
</feature>
<protein>
    <submittedName>
        <fullName evidence="8">DedA family protein</fullName>
    </submittedName>
</protein>
<name>A0ABU9E8W2_9BACT</name>
<dbReference type="Pfam" id="PF09335">
    <property type="entry name" value="VTT_dom"/>
    <property type="match status" value="1"/>
</dbReference>
<evidence type="ECO:0000256" key="2">
    <source>
        <dbReference type="ARBA" id="ARBA00022475"/>
    </source>
</evidence>
<organism evidence="8 9">
    <name type="scientific">Gaopeijia maritima</name>
    <dbReference type="NCBI Taxonomy" id="3119007"/>
    <lineage>
        <taxon>Bacteria</taxon>
        <taxon>Pseudomonadati</taxon>
        <taxon>Gemmatimonadota</taxon>
        <taxon>Longimicrobiia</taxon>
        <taxon>Gaopeijiales</taxon>
        <taxon>Gaopeijiaceae</taxon>
        <taxon>Gaopeijia</taxon>
    </lineage>
</organism>
<dbReference type="PANTHER" id="PTHR42709">
    <property type="entry name" value="ALKALINE PHOSPHATASE LIKE PROTEIN"/>
    <property type="match status" value="1"/>
</dbReference>
<keyword evidence="4 6" id="KW-1133">Transmembrane helix</keyword>
<dbReference type="PANTHER" id="PTHR42709:SF6">
    <property type="entry name" value="UNDECAPRENYL PHOSPHATE TRANSPORTER A"/>
    <property type="match status" value="1"/>
</dbReference>
<dbReference type="InterPro" id="IPR051311">
    <property type="entry name" value="DedA_domain"/>
</dbReference>
<keyword evidence="2" id="KW-1003">Cell membrane</keyword>
<keyword evidence="3 6" id="KW-0812">Transmembrane</keyword>
<evidence type="ECO:0000256" key="6">
    <source>
        <dbReference type="SAM" id="Phobius"/>
    </source>
</evidence>
<feature type="transmembrane region" description="Helical" evidence="6">
    <location>
        <begin position="178"/>
        <end position="195"/>
    </location>
</feature>
<evidence type="ECO:0000256" key="4">
    <source>
        <dbReference type="ARBA" id="ARBA00022989"/>
    </source>
</evidence>
<feature type="transmembrane region" description="Helical" evidence="6">
    <location>
        <begin position="135"/>
        <end position="157"/>
    </location>
</feature>
<dbReference type="EMBL" id="JBBHLI010000004">
    <property type="protein sequence ID" value="MEK9501164.1"/>
    <property type="molecule type" value="Genomic_DNA"/>
</dbReference>
<comment type="subcellular location">
    <subcellularLocation>
        <location evidence="1">Cell membrane</location>
        <topology evidence="1">Multi-pass membrane protein</topology>
    </subcellularLocation>
</comment>
<keyword evidence="5 6" id="KW-0472">Membrane</keyword>
<evidence type="ECO:0000313" key="8">
    <source>
        <dbReference type="EMBL" id="MEK9501164.1"/>
    </source>
</evidence>
<proteinExistence type="predicted"/>
<gene>
    <name evidence="8" type="ORF">WI372_09255</name>
</gene>
<evidence type="ECO:0000313" key="9">
    <source>
        <dbReference type="Proteomes" id="UP001484239"/>
    </source>
</evidence>
<dbReference type="Proteomes" id="UP001484239">
    <property type="component" value="Unassembled WGS sequence"/>
</dbReference>
<sequence length="214" mass="23475">MSDVLDLLATLPGWAVYLLLAGGAAIENLVPPIPADTFVVVGGLLASRGVVDVWLAGFLTGFANIAGALVVYWMGRRHGRTFFEHGLGRWVLRPGQIRRIERFYRRWGTHAVFFARFLPGLRAVVPAFAGITHQGFWKTAIPIAVASSLWYGTLIWLGTIAGRNLAAVEGWLANANRTLLGVALVLVALIGWWWWSTRHDHGERAHEADAGEGE</sequence>
<dbReference type="InterPro" id="IPR032816">
    <property type="entry name" value="VTT_dom"/>
</dbReference>
<dbReference type="RefSeq" id="WP_405277265.1">
    <property type="nucleotide sequence ID" value="NZ_CP144380.1"/>
</dbReference>